<organism evidence="4 5">
    <name type="scientific">Dekkera bruxellensis</name>
    <name type="common">Brettanomyces custersii</name>
    <dbReference type="NCBI Taxonomy" id="5007"/>
    <lineage>
        <taxon>Eukaryota</taxon>
        <taxon>Fungi</taxon>
        <taxon>Dikarya</taxon>
        <taxon>Ascomycota</taxon>
        <taxon>Saccharomycotina</taxon>
        <taxon>Pichiomycetes</taxon>
        <taxon>Pichiales</taxon>
        <taxon>Pichiaceae</taxon>
        <taxon>Brettanomyces</taxon>
    </lineage>
</organism>
<evidence type="ECO:0000313" key="5">
    <source>
        <dbReference type="Proteomes" id="UP000478008"/>
    </source>
</evidence>
<reference evidence="4 5" key="1">
    <citation type="submission" date="2019-07" db="EMBL/GenBank/DDBJ databases">
        <authorList>
            <person name="Friedrich A."/>
            <person name="Schacherer J."/>
        </authorList>
    </citation>
    <scope>NUCLEOTIDE SEQUENCE [LARGE SCALE GENOMIC DNA]</scope>
</reference>
<keyword evidence="5" id="KW-1185">Reference proteome</keyword>
<feature type="compositionally biased region" description="Polar residues" evidence="1">
    <location>
        <begin position="91"/>
        <end position="113"/>
    </location>
</feature>
<dbReference type="Proteomes" id="UP000568158">
    <property type="component" value="Unassembled WGS sequence"/>
</dbReference>
<keyword evidence="2" id="KW-0812">Transmembrane</keyword>
<feature type="compositionally biased region" description="Basic and acidic residues" evidence="1">
    <location>
        <begin position="343"/>
        <end position="354"/>
    </location>
</feature>
<dbReference type="GO" id="GO:1903778">
    <property type="term" value="P:protein localization to vacuolar membrane"/>
    <property type="evidence" value="ECO:0007669"/>
    <property type="project" value="TreeGrafter"/>
</dbReference>
<dbReference type="Proteomes" id="UP000478008">
    <property type="component" value="Unassembled WGS sequence"/>
</dbReference>
<reference evidence="3 6" key="2">
    <citation type="journal article" date="2020" name="Appl. Microbiol. Biotechnol.">
        <title>Targeted gene deletion in Brettanomyces bruxellensis with an expression-free CRISPR-Cas9 system.</title>
        <authorList>
            <person name="Varela C."/>
            <person name="Bartel C."/>
            <person name="Onetto C."/>
            <person name="Borneman A."/>
        </authorList>
    </citation>
    <scope>NUCLEOTIDE SEQUENCE [LARGE SCALE GENOMIC DNA]</scope>
    <source>
        <strain evidence="3 6">AWRI1613</strain>
    </source>
</reference>
<feature type="region of interest" description="Disordered" evidence="1">
    <location>
        <begin position="1"/>
        <end position="52"/>
    </location>
</feature>
<dbReference type="GO" id="GO:0010513">
    <property type="term" value="P:positive regulation of phosphatidylinositol biosynthetic process"/>
    <property type="evidence" value="ECO:0007669"/>
    <property type="project" value="TreeGrafter"/>
</dbReference>
<evidence type="ECO:0000256" key="2">
    <source>
        <dbReference type="SAM" id="Phobius"/>
    </source>
</evidence>
<feature type="region of interest" description="Disordered" evidence="1">
    <location>
        <begin position="410"/>
        <end position="477"/>
    </location>
</feature>
<feature type="compositionally biased region" description="Polar residues" evidence="1">
    <location>
        <begin position="231"/>
        <end position="250"/>
    </location>
</feature>
<dbReference type="PANTHER" id="PTHR28258">
    <property type="entry name" value="VACUOLAR SEGREGATION PROTEIN 7"/>
    <property type="match status" value="1"/>
</dbReference>
<feature type="transmembrane region" description="Helical" evidence="2">
    <location>
        <begin position="645"/>
        <end position="667"/>
    </location>
</feature>
<keyword evidence="2" id="KW-1133">Transmembrane helix</keyword>
<evidence type="ECO:0000313" key="6">
    <source>
        <dbReference type="Proteomes" id="UP000568158"/>
    </source>
</evidence>
<feature type="region of interest" description="Disordered" evidence="1">
    <location>
        <begin position="331"/>
        <end position="380"/>
    </location>
</feature>
<feature type="region of interest" description="Disordered" evidence="1">
    <location>
        <begin position="779"/>
        <end position="816"/>
    </location>
</feature>
<feature type="compositionally biased region" description="Polar residues" evidence="1">
    <location>
        <begin position="145"/>
        <end position="166"/>
    </location>
</feature>
<feature type="region of interest" description="Disordered" evidence="1">
    <location>
        <begin position="86"/>
        <end position="260"/>
    </location>
</feature>
<proteinExistence type="predicted"/>
<dbReference type="AlphaFoldDB" id="A0A7D9GYE7"/>
<feature type="compositionally biased region" description="Basic and acidic residues" evidence="1">
    <location>
        <begin position="114"/>
        <end position="128"/>
    </location>
</feature>
<dbReference type="Pfam" id="PF12751">
    <property type="entry name" value="Vac7"/>
    <property type="match status" value="1"/>
</dbReference>
<dbReference type="EMBL" id="JABCYN010000005">
    <property type="protein sequence ID" value="KAF6015953.1"/>
    <property type="molecule type" value="Genomic_DNA"/>
</dbReference>
<feature type="compositionally biased region" description="Polar residues" evidence="1">
    <location>
        <begin position="410"/>
        <end position="423"/>
    </location>
</feature>
<dbReference type="EMBL" id="CABFWN010000001">
    <property type="protein sequence ID" value="VUG17020.1"/>
    <property type="molecule type" value="Genomic_DNA"/>
</dbReference>
<sequence length="898" mass="98605">MTAEDEKDESGESALFSSKQSKDSLDTVASEKSNQQHPIINHPKPTGPKTKASFLKLPEAKNQTAASGLVNVVQEQADNIKAIHIMPRPPSTLSTNSLNQLQHTVKESQNVTESIERRAPSKTLKDQSKGSTSLGPSDKAPAKNSRASTGASKQSRTSSNSSFNQTHSKEKSKSGPSSTGGNVLNTKKSISTSNNADNSSEIIVGSNQVPGNSTDNPDSFLQHLRNKKSSIDNGPTTLSVNSLDKLTGSTLPKKRVGGMPSSSILNLRTAIGQATAGNSTSSTSVVQGKRPSRAEFFAAKLHDAIKDDETNKSDSEETFVYDMAPKRVVTGVQKQDNTQESEETTKNNIKELRKNRQPSNSEDKRSLITGKSSAQNSLHRKSSLGASLNLNIASLSSTAGNRISTHANLNNTNISDSDSSMTGSMKHLGETPLKSTLPTEKDDLDEQSINPRLTQKKDNVSMESPKPHNHLREITSRIFDSKGVTPRKYSGTDMADFNNDEEDYEDAYNNIRSSKFNSVHTGRNQFDEIPFTGVPSTMDYDSDIDDDFSVVDQGKYGYRHGQYSNYGTINSTGHGYGSVSQTYGLQNGEPGKRQGSLYGPNEDKYRLLQKKMAERSIRNKKSSVYFNPHDFTSARTRRIRQLKSFCYTMGLICLLLSVGFMGGFILATSKELQNTTITGVDSILISDEEFMFDMNVQAFNPGVMSVTINSAQLDIFAKTQYIVDGYTIEKEKDKKNEKPEYTTVLLGSVDQLDMPLSFQGGCFTRQKDESSTEIKIINPCTYDNNGRDGNDDDDGDDSSGHNVDESGRIDSAKDIHRKDKGYDASLSVECSTPSLPDILLDEEEPPPEIKKPNMKWLNISRNPFELIVRGVLNYQLMLSSTNKTVAINYKTTVNPDEL</sequence>
<dbReference type="PANTHER" id="PTHR28258:SF1">
    <property type="entry name" value="VACUOLAR SEGREGATION PROTEIN 7"/>
    <property type="match status" value="1"/>
</dbReference>
<dbReference type="InterPro" id="IPR024260">
    <property type="entry name" value="Vac7"/>
</dbReference>
<name>A0A7D9GYE7_DEKBR</name>
<keyword evidence="2" id="KW-0472">Membrane</keyword>
<gene>
    <name evidence="4" type="ORF">DEBR0S1_31384G</name>
    <name evidence="3" type="ORF">HII12_000516</name>
</gene>
<evidence type="ECO:0000256" key="1">
    <source>
        <dbReference type="SAM" id="MobiDB-lite"/>
    </source>
</evidence>
<accession>A0A7D9GYE7</accession>
<dbReference type="GO" id="GO:0000329">
    <property type="term" value="C:fungal-type vacuole membrane"/>
    <property type="evidence" value="ECO:0007669"/>
    <property type="project" value="TreeGrafter"/>
</dbReference>
<feature type="compositionally biased region" description="Polar residues" evidence="1">
    <location>
        <begin position="174"/>
        <end position="219"/>
    </location>
</feature>
<feature type="compositionally biased region" description="Acidic residues" evidence="1">
    <location>
        <begin position="1"/>
        <end position="11"/>
    </location>
</feature>
<protein>
    <submittedName>
        <fullName evidence="4">DEBR0S1_31384g1_1</fullName>
    </submittedName>
</protein>
<feature type="compositionally biased region" description="Basic and acidic residues" evidence="1">
    <location>
        <begin position="798"/>
        <end position="816"/>
    </location>
</feature>
<evidence type="ECO:0000313" key="4">
    <source>
        <dbReference type="EMBL" id="VUG17020.1"/>
    </source>
</evidence>
<evidence type="ECO:0000313" key="3">
    <source>
        <dbReference type="EMBL" id="KAF6015953.1"/>
    </source>
</evidence>
<dbReference type="GO" id="GO:0000011">
    <property type="term" value="P:vacuole inheritance"/>
    <property type="evidence" value="ECO:0007669"/>
    <property type="project" value="TreeGrafter"/>
</dbReference>
<dbReference type="GO" id="GO:0070772">
    <property type="term" value="C:PAS complex"/>
    <property type="evidence" value="ECO:0007669"/>
    <property type="project" value="TreeGrafter"/>
</dbReference>